<comment type="subcellular location">
    <subcellularLocation>
        <location evidence="1">Membrane</location>
        <topology evidence="1">Multi-pass membrane protein</topology>
    </subcellularLocation>
</comment>
<keyword evidence="3" id="KW-0812">Transmembrane</keyword>
<dbReference type="InterPro" id="IPR009311">
    <property type="entry name" value="IFI6/IFI27-like"/>
</dbReference>
<feature type="region of interest" description="Disordered" evidence="6">
    <location>
        <begin position="299"/>
        <end position="338"/>
    </location>
</feature>
<dbReference type="InterPro" id="IPR038213">
    <property type="entry name" value="IFI6/IFI27-like_sf"/>
</dbReference>
<dbReference type="AlphaFoldDB" id="A0AAD4U110"/>
<evidence type="ECO:0000256" key="3">
    <source>
        <dbReference type="ARBA" id="ARBA00022692"/>
    </source>
</evidence>
<dbReference type="Gene3D" id="6.10.110.10">
    <property type="match status" value="3"/>
</dbReference>
<keyword evidence="8" id="KW-1185">Reference proteome</keyword>
<dbReference type="Pfam" id="PF06140">
    <property type="entry name" value="Ifi-6-16"/>
    <property type="match status" value="3"/>
</dbReference>
<evidence type="ECO:0000256" key="2">
    <source>
        <dbReference type="ARBA" id="ARBA00007262"/>
    </source>
</evidence>
<organism evidence="7 8">
    <name type="scientific">Ovis ammon polii</name>
    <dbReference type="NCBI Taxonomy" id="230172"/>
    <lineage>
        <taxon>Eukaryota</taxon>
        <taxon>Metazoa</taxon>
        <taxon>Chordata</taxon>
        <taxon>Craniata</taxon>
        <taxon>Vertebrata</taxon>
        <taxon>Euteleostomi</taxon>
        <taxon>Mammalia</taxon>
        <taxon>Eutheria</taxon>
        <taxon>Laurasiatheria</taxon>
        <taxon>Artiodactyla</taxon>
        <taxon>Ruminantia</taxon>
        <taxon>Pecora</taxon>
        <taxon>Bovidae</taxon>
        <taxon>Caprinae</taxon>
        <taxon>Ovis</taxon>
    </lineage>
</organism>
<comment type="similarity">
    <text evidence="2">Belongs to the IFI6/IFI27 family.</text>
</comment>
<evidence type="ECO:0000313" key="7">
    <source>
        <dbReference type="EMBL" id="KAI4535220.1"/>
    </source>
</evidence>
<dbReference type="PANTHER" id="PTHR16932:SF2">
    <property type="entry name" value="INTERFERON ALPHA-INDUCIBLE PROTEIN 27, MITOCHONDRIAL"/>
    <property type="match status" value="1"/>
</dbReference>
<reference evidence="7" key="1">
    <citation type="submission" date="2022-03" db="EMBL/GenBank/DDBJ databases">
        <title>Genomic analyses of argali, domestic sheep and their hybrids provide insights into chromosomal evolution, heterosis and genetic basis of agronomic traits.</title>
        <authorList>
            <person name="Li M."/>
        </authorList>
    </citation>
    <scope>NUCLEOTIDE SEQUENCE</scope>
    <source>
        <strain evidence="7">CAU-MHL-2022a</strain>
        <tissue evidence="7">Skin</tissue>
    </source>
</reference>
<dbReference type="GO" id="GO:0097193">
    <property type="term" value="P:intrinsic apoptotic signaling pathway"/>
    <property type="evidence" value="ECO:0007669"/>
    <property type="project" value="TreeGrafter"/>
</dbReference>
<gene>
    <name evidence="7" type="ORF">MG293_014446</name>
</gene>
<evidence type="ECO:0000256" key="4">
    <source>
        <dbReference type="ARBA" id="ARBA00022989"/>
    </source>
</evidence>
<evidence type="ECO:0000256" key="5">
    <source>
        <dbReference type="ARBA" id="ARBA00023136"/>
    </source>
</evidence>
<comment type="caution">
    <text evidence="7">The sequence shown here is derived from an EMBL/GenBank/DDBJ whole genome shotgun (WGS) entry which is preliminary data.</text>
</comment>
<evidence type="ECO:0000256" key="6">
    <source>
        <dbReference type="SAM" id="MobiDB-lite"/>
    </source>
</evidence>
<protein>
    <submittedName>
        <fullName evidence="7">Uncharacterized protein</fullName>
    </submittedName>
</protein>
<name>A0AAD4U110_OVIAM</name>
<feature type="region of interest" description="Disordered" evidence="6">
    <location>
        <begin position="54"/>
        <end position="95"/>
    </location>
</feature>
<sequence length="436" mass="43565">MMSAAAVASGGGVAAGSLVATLLSVVGNMVGGIRGVGIKLVSAVLQVALFNAEPAGEPEEKEPSESSNQTSYGSSPGKPPKGPHQGPDDFGSDPRDPPNFYHYAVVAVRAVPELLDTVGFTRTGISRSSLAAKMMSSTARANGGGVPSGSLVSNLQSKGLTLPSSTALAGATSTLGSLVGTLKGSFLLGSPAAALSTLPVGASTVVAVPVVLGAVGFTSTGITASSLAAKMMSISAIANGGGVAAGSLVATLQSVGASGLSLSSKLLNQYSHTASRMSARAIESGEGHALGSLLLELLQEEEEEPSESSNQTSYGSSPGKPPKGPHQGQDDFGSDPRDPPNFYHYAVVAVRAVPELLDTMGFTRTGISRSSLAAKMMSSTARANGGGVPSGSLVSNLQSKGATGLSTPTNILLGSAGALLGALLWDSYSSSRRTQY</sequence>
<evidence type="ECO:0000256" key="1">
    <source>
        <dbReference type="ARBA" id="ARBA00004141"/>
    </source>
</evidence>
<dbReference type="GO" id="GO:0001836">
    <property type="term" value="P:release of cytochrome c from mitochondria"/>
    <property type="evidence" value="ECO:0007669"/>
    <property type="project" value="TreeGrafter"/>
</dbReference>
<proteinExistence type="inferred from homology"/>
<keyword evidence="4" id="KW-1133">Transmembrane helix</keyword>
<evidence type="ECO:0000313" key="8">
    <source>
        <dbReference type="Proteomes" id="UP001214576"/>
    </source>
</evidence>
<dbReference type="PANTHER" id="PTHR16932">
    <property type="entry name" value="INTERFERON ALPHA-INDUCIBLE PROTEIN 27"/>
    <property type="match status" value="1"/>
</dbReference>
<dbReference type="GO" id="GO:0031966">
    <property type="term" value="C:mitochondrial membrane"/>
    <property type="evidence" value="ECO:0007669"/>
    <property type="project" value="TreeGrafter"/>
</dbReference>
<accession>A0AAD4U110</accession>
<dbReference type="EMBL" id="JAKZEL010000018">
    <property type="protein sequence ID" value="KAI4535220.1"/>
    <property type="molecule type" value="Genomic_DNA"/>
</dbReference>
<dbReference type="Proteomes" id="UP001214576">
    <property type="component" value="Unassembled WGS sequence"/>
</dbReference>
<keyword evidence="5" id="KW-0472">Membrane</keyword>